<dbReference type="FunFam" id="1.10.630.10:FF:000011">
    <property type="entry name" value="Cytochrome P450 83B1"/>
    <property type="match status" value="1"/>
</dbReference>
<dbReference type="PANTHER" id="PTHR47955:SF15">
    <property type="entry name" value="CYTOCHROME P450 71A2-LIKE"/>
    <property type="match status" value="1"/>
</dbReference>
<dbReference type="GO" id="GO:0016491">
    <property type="term" value="F:oxidoreductase activity"/>
    <property type="evidence" value="ECO:0000318"/>
    <property type="project" value="GO_Central"/>
</dbReference>
<evidence type="ECO:0008006" key="14">
    <source>
        <dbReference type="Google" id="ProtNLM"/>
    </source>
</evidence>
<dbReference type="STRING" id="4155.A0A022Q3H5"/>
<evidence type="ECO:0000256" key="7">
    <source>
        <dbReference type="ARBA" id="ARBA00023004"/>
    </source>
</evidence>
<evidence type="ECO:0000313" key="13">
    <source>
        <dbReference type="Proteomes" id="UP000030748"/>
    </source>
</evidence>
<evidence type="ECO:0000256" key="10">
    <source>
        <dbReference type="RuleBase" id="RU000461"/>
    </source>
</evidence>
<dbReference type="PROSITE" id="PS00086">
    <property type="entry name" value="CYTOCHROME_P450"/>
    <property type="match status" value="1"/>
</dbReference>
<protein>
    <recommendedName>
        <fullName evidence="14">Cytochrome P450</fullName>
    </recommendedName>
</protein>
<dbReference type="Pfam" id="PF00067">
    <property type="entry name" value="p450"/>
    <property type="match status" value="1"/>
</dbReference>
<dbReference type="Gene3D" id="1.10.630.10">
    <property type="entry name" value="Cytochrome P450"/>
    <property type="match status" value="1"/>
</dbReference>
<comment type="subcellular location">
    <subcellularLocation>
        <location evidence="2">Membrane</location>
        <topology evidence="2">Single-pass membrane protein</topology>
    </subcellularLocation>
</comment>
<proteinExistence type="inferred from homology"/>
<evidence type="ECO:0000256" key="8">
    <source>
        <dbReference type="ARBA" id="ARBA00023033"/>
    </source>
</evidence>
<dbReference type="InterPro" id="IPR036396">
    <property type="entry name" value="Cyt_P450_sf"/>
</dbReference>
<dbReference type="eggNOG" id="KOG0156">
    <property type="taxonomic scope" value="Eukaryota"/>
</dbReference>
<keyword evidence="7 9" id="KW-0408">Iron</keyword>
<organism evidence="12 13">
    <name type="scientific">Erythranthe guttata</name>
    <name type="common">Yellow monkey flower</name>
    <name type="synonym">Mimulus guttatus</name>
    <dbReference type="NCBI Taxonomy" id="4155"/>
    <lineage>
        <taxon>Eukaryota</taxon>
        <taxon>Viridiplantae</taxon>
        <taxon>Streptophyta</taxon>
        <taxon>Embryophyta</taxon>
        <taxon>Tracheophyta</taxon>
        <taxon>Spermatophyta</taxon>
        <taxon>Magnoliopsida</taxon>
        <taxon>eudicotyledons</taxon>
        <taxon>Gunneridae</taxon>
        <taxon>Pentapetalae</taxon>
        <taxon>asterids</taxon>
        <taxon>lamiids</taxon>
        <taxon>Lamiales</taxon>
        <taxon>Phrymaceae</taxon>
        <taxon>Erythranthe</taxon>
    </lineage>
</organism>
<feature type="transmembrane region" description="Helical" evidence="11">
    <location>
        <begin position="6"/>
        <end position="24"/>
    </location>
</feature>
<reference evidence="12 13" key="1">
    <citation type="journal article" date="2013" name="Proc. Natl. Acad. Sci. U.S.A.">
        <title>Fine-scale variation in meiotic recombination in Mimulus inferred from population shotgun sequencing.</title>
        <authorList>
            <person name="Hellsten U."/>
            <person name="Wright K.M."/>
            <person name="Jenkins J."/>
            <person name="Shu S."/>
            <person name="Yuan Y."/>
            <person name="Wessler S.R."/>
            <person name="Schmutz J."/>
            <person name="Willis J.H."/>
            <person name="Rokhsar D.S."/>
        </authorList>
    </citation>
    <scope>NUCLEOTIDE SEQUENCE [LARGE SCALE GENOMIC DNA]</scope>
    <source>
        <strain evidence="13">cv. DUN x IM62</strain>
    </source>
</reference>
<gene>
    <name evidence="12" type="ORF">MIMGU_mgv1a004576mg</name>
</gene>
<dbReference type="InterPro" id="IPR017972">
    <property type="entry name" value="Cyt_P450_CS"/>
</dbReference>
<dbReference type="GO" id="GO:0016020">
    <property type="term" value="C:membrane"/>
    <property type="evidence" value="ECO:0007669"/>
    <property type="project" value="UniProtKB-SubCell"/>
</dbReference>
<keyword evidence="11" id="KW-0472">Membrane</keyword>
<keyword evidence="11" id="KW-0812">Transmembrane</keyword>
<evidence type="ECO:0000256" key="1">
    <source>
        <dbReference type="ARBA" id="ARBA00001971"/>
    </source>
</evidence>
<dbReference type="PhylomeDB" id="A0A022Q3H5"/>
<dbReference type="InterPro" id="IPR002401">
    <property type="entry name" value="Cyt_P450_E_grp-I"/>
</dbReference>
<sequence>MVSFTHFLILFFPLASFLIFLYKWQHLRRNHTGKRLPPSPRKIPVIGNLHQLGPLPHRSLQSLSQKHGPLMLLHFGRVPVLVATSAEAAREIMKNQDLIFSNRPKLTIPDKLMYESRDVAFSRYGEYWRKMKSICVLQLLSTKRVHSFRRVREEETSLMVDNIAKLLLLPGCNNNNNNNDDDNRVVINLSDMFILLMNDVLCRVVLGRKYSGGEDDDREFKTMSHESSILLGTFCVADYINIPNWLGWLITGGLYAKVDKLAKRLDRFLESVVEEHRSKIGENTSTDFVDILLETQRENGKDHIDDDAVKAIILDIFVAGTDTTYTVLEWAMTELLRYPNTMSKLQNEVRKVVGENKEFVTEDDLDKMHYLKAVIKESLRLHTPVPLLAPRESIKDTKVMGYDVAAGTHVLVNAWSIARDPTMWENPEEFNPDRFMNTDVDFKGQHFEYIPFGAGRRGCPGITFAMVVNELALAKLVHRFNFDLPDNDGGARKNDSDVAEAAGLTVRKKFPLFVVATPSL</sequence>
<dbReference type="SUPFAM" id="SSF48264">
    <property type="entry name" value="Cytochrome P450"/>
    <property type="match status" value="1"/>
</dbReference>
<dbReference type="GO" id="GO:0004497">
    <property type="term" value="F:monooxygenase activity"/>
    <property type="evidence" value="ECO:0007669"/>
    <property type="project" value="UniProtKB-KW"/>
</dbReference>
<evidence type="ECO:0000256" key="4">
    <source>
        <dbReference type="ARBA" id="ARBA00022617"/>
    </source>
</evidence>
<dbReference type="PRINTS" id="PR00463">
    <property type="entry name" value="EP450I"/>
</dbReference>
<dbReference type="CDD" id="cd11072">
    <property type="entry name" value="CYP71-like"/>
    <property type="match status" value="1"/>
</dbReference>
<comment type="similarity">
    <text evidence="3 10">Belongs to the cytochrome P450 family.</text>
</comment>
<dbReference type="GO" id="GO:0005506">
    <property type="term" value="F:iron ion binding"/>
    <property type="evidence" value="ECO:0007669"/>
    <property type="project" value="InterPro"/>
</dbReference>
<feature type="binding site" description="axial binding residue" evidence="9">
    <location>
        <position position="459"/>
    </location>
    <ligand>
        <name>heme</name>
        <dbReference type="ChEBI" id="CHEBI:30413"/>
    </ligand>
    <ligandPart>
        <name>Fe</name>
        <dbReference type="ChEBI" id="CHEBI:18248"/>
    </ligandPart>
</feature>
<evidence type="ECO:0000256" key="11">
    <source>
        <dbReference type="SAM" id="Phobius"/>
    </source>
</evidence>
<dbReference type="EMBL" id="KI632211">
    <property type="protein sequence ID" value="EYU22199.1"/>
    <property type="molecule type" value="Genomic_DNA"/>
</dbReference>
<keyword evidence="6 10" id="KW-0560">Oxidoreductase</keyword>
<evidence type="ECO:0000256" key="6">
    <source>
        <dbReference type="ARBA" id="ARBA00023002"/>
    </source>
</evidence>
<accession>A0A022Q3H5</accession>
<comment type="cofactor">
    <cofactor evidence="1 9">
        <name>heme</name>
        <dbReference type="ChEBI" id="CHEBI:30413"/>
    </cofactor>
</comment>
<name>A0A022Q3H5_ERYGU</name>
<keyword evidence="4 9" id="KW-0349">Heme</keyword>
<dbReference type="OMA" id="PCIVAHE"/>
<evidence type="ECO:0000256" key="2">
    <source>
        <dbReference type="ARBA" id="ARBA00004167"/>
    </source>
</evidence>
<dbReference type="InterPro" id="IPR001128">
    <property type="entry name" value="Cyt_P450"/>
</dbReference>
<evidence type="ECO:0000256" key="3">
    <source>
        <dbReference type="ARBA" id="ARBA00010617"/>
    </source>
</evidence>
<evidence type="ECO:0000313" key="12">
    <source>
        <dbReference type="EMBL" id="EYU22199.1"/>
    </source>
</evidence>
<dbReference type="GO" id="GO:0020037">
    <property type="term" value="F:heme binding"/>
    <property type="evidence" value="ECO:0007669"/>
    <property type="project" value="InterPro"/>
</dbReference>
<dbReference type="PRINTS" id="PR00385">
    <property type="entry name" value="P450"/>
</dbReference>
<keyword evidence="8 10" id="KW-0503">Monooxygenase</keyword>
<dbReference type="KEGG" id="egt:105975071"/>
<dbReference type="OrthoDB" id="1470350at2759"/>
<dbReference type="AlphaFoldDB" id="A0A022Q3H5"/>
<dbReference type="Proteomes" id="UP000030748">
    <property type="component" value="Unassembled WGS sequence"/>
</dbReference>
<keyword evidence="13" id="KW-1185">Reference proteome</keyword>
<evidence type="ECO:0000256" key="5">
    <source>
        <dbReference type="ARBA" id="ARBA00022723"/>
    </source>
</evidence>
<keyword evidence="5 9" id="KW-0479">Metal-binding</keyword>
<evidence type="ECO:0000256" key="9">
    <source>
        <dbReference type="PIRSR" id="PIRSR602401-1"/>
    </source>
</evidence>
<keyword evidence="11" id="KW-1133">Transmembrane helix</keyword>
<dbReference type="GO" id="GO:0016705">
    <property type="term" value="F:oxidoreductase activity, acting on paired donors, with incorporation or reduction of molecular oxygen"/>
    <property type="evidence" value="ECO:0007669"/>
    <property type="project" value="InterPro"/>
</dbReference>
<dbReference type="PANTHER" id="PTHR47955">
    <property type="entry name" value="CYTOCHROME P450 FAMILY 71 PROTEIN"/>
    <property type="match status" value="1"/>
</dbReference>